<keyword evidence="3" id="KW-1185">Reference proteome</keyword>
<evidence type="ECO:0000313" key="3">
    <source>
        <dbReference type="Proteomes" id="UP000276133"/>
    </source>
</evidence>
<reference evidence="2 3" key="1">
    <citation type="journal article" date="2018" name="Sci. Rep.">
        <title>Genomic signatures of local adaptation to the degree of environmental predictability in rotifers.</title>
        <authorList>
            <person name="Franch-Gras L."/>
            <person name="Hahn C."/>
            <person name="Garcia-Roger E.M."/>
            <person name="Carmona M.J."/>
            <person name="Serra M."/>
            <person name="Gomez A."/>
        </authorList>
    </citation>
    <scope>NUCLEOTIDE SEQUENCE [LARGE SCALE GENOMIC DNA]</scope>
    <source>
        <strain evidence="2">HYR1</strain>
    </source>
</reference>
<evidence type="ECO:0000313" key="2">
    <source>
        <dbReference type="EMBL" id="RNA18692.1"/>
    </source>
</evidence>
<proteinExistence type="predicted"/>
<dbReference type="AlphaFoldDB" id="A0A3M7R521"/>
<sequence>MKKEKELKKVTLDSMTKMNRKMKYLKLRKFLTTRKFEEKNEWKKSTDIQDKNHINEYHNNLQNRPKRGRKKKTINSNLLLSILSFFSFFHYLNGRTINDKFYYCEHKDNNRLADLNNNCKRSNFIDKTYSFNENFNIWILAKQNYVINDFGHQCFKKKVIRYMNTSFFLGKTDNIIKETIRLSRIECLVMVETKLCKNKVMECDDSYCIYNKIPDGNFAWLENKIFTSFECIFHKKHIFADNLNKPIYSIGISSCLPDDLYCQLFDSIVVWNKNKIV</sequence>
<evidence type="ECO:0000256" key="1">
    <source>
        <dbReference type="SAM" id="Phobius"/>
    </source>
</evidence>
<dbReference type="Proteomes" id="UP000276133">
    <property type="component" value="Unassembled WGS sequence"/>
</dbReference>
<keyword evidence="1" id="KW-0472">Membrane</keyword>
<gene>
    <name evidence="2" type="ORF">BpHYR1_028588</name>
</gene>
<keyword evidence="1" id="KW-1133">Transmembrane helix</keyword>
<feature type="transmembrane region" description="Helical" evidence="1">
    <location>
        <begin position="74"/>
        <end position="92"/>
    </location>
</feature>
<protein>
    <submittedName>
        <fullName evidence="2">Uncharacterized protein</fullName>
    </submittedName>
</protein>
<organism evidence="2 3">
    <name type="scientific">Brachionus plicatilis</name>
    <name type="common">Marine rotifer</name>
    <name type="synonym">Brachionus muelleri</name>
    <dbReference type="NCBI Taxonomy" id="10195"/>
    <lineage>
        <taxon>Eukaryota</taxon>
        <taxon>Metazoa</taxon>
        <taxon>Spiralia</taxon>
        <taxon>Gnathifera</taxon>
        <taxon>Rotifera</taxon>
        <taxon>Eurotatoria</taxon>
        <taxon>Monogononta</taxon>
        <taxon>Pseudotrocha</taxon>
        <taxon>Ploima</taxon>
        <taxon>Brachionidae</taxon>
        <taxon>Brachionus</taxon>
    </lineage>
</organism>
<name>A0A3M7R521_BRAPC</name>
<comment type="caution">
    <text evidence="2">The sequence shown here is derived from an EMBL/GenBank/DDBJ whole genome shotgun (WGS) entry which is preliminary data.</text>
</comment>
<dbReference type="EMBL" id="REGN01004189">
    <property type="protein sequence ID" value="RNA18692.1"/>
    <property type="molecule type" value="Genomic_DNA"/>
</dbReference>
<keyword evidence="1" id="KW-0812">Transmembrane</keyword>
<accession>A0A3M7R521</accession>